<dbReference type="PATRIC" id="fig|47311.3.peg.728"/>
<sequence length="81" mass="9394">MIVEGVRIRYTIETDSFLEDIGKRTTYAFNPNLDLRDDEAISIFKEKIKSGEYKGNVKLIKKVKIPQEFFPLKTVLAEEVL</sequence>
<dbReference type="Proteomes" id="UP000077275">
    <property type="component" value="Unassembled WGS sequence"/>
</dbReference>
<evidence type="ECO:0000313" key="1">
    <source>
        <dbReference type="EMBL" id="KZX16612.1"/>
    </source>
</evidence>
<dbReference type="AlphaFoldDB" id="A0A166EG21"/>
<accession>A0A166EG21</accession>
<proteinExistence type="predicted"/>
<name>A0A166EG21_9EURY</name>
<organism evidence="1 2">
    <name type="scientific">Methanobrevibacter cuticularis</name>
    <dbReference type="NCBI Taxonomy" id="47311"/>
    <lineage>
        <taxon>Archaea</taxon>
        <taxon>Methanobacteriati</taxon>
        <taxon>Methanobacteriota</taxon>
        <taxon>Methanomada group</taxon>
        <taxon>Methanobacteria</taxon>
        <taxon>Methanobacteriales</taxon>
        <taxon>Methanobacteriaceae</taxon>
        <taxon>Methanobrevibacter</taxon>
    </lineage>
</organism>
<reference evidence="1 2" key="1">
    <citation type="submission" date="2016-04" db="EMBL/GenBank/DDBJ databases">
        <title>Genome sequence of Methanobrevibacter cuticularis DSM 11139.</title>
        <authorList>
            <person name="Poehlein A."/>
            <person name="Seedorf H."/>
            <person name="Daniel R."/>
        </authorList>
    </citation>
    <scope>NUCLEOTIDE SEQUENCE [LARGE SCALE GENOMIC DNA]</scope>
    <source>
        <strain evidence="1 2">DSM 11139</strain>
    </source>
</reference>
<evidence type="ECO:0000313" key="2">
    <source>
        <dbReference type="Proteomes" id="UP000077275"/>
    </source>
</evidence>
<gene>
    <name evidence="1" type="ORF">MBCUT_06500</name>
</gene>
<protein>
    <submittedName>
        <fullName evidence="1">Uncharacterized protein</fullName>
    </submittedName>
</protein>
<comment type="caution">
    <text evidence="1">The sequence shown here is derived from an EMBL/GenBank/DDBJ whole genome shotgun (WGS) entry which is preliminary data.</text>
</comment>
<keyword evidence="2" id="KW-1185">Reference proteome</keyword>
<dbReference type="EMBL" id="LWMW01000088">
    <property type="protein sequence ID" value="KZX16612.1"/>
    <property type="molecule type" value="Genomic_DNA"/>
</dbReference>
<dbReference type="STRING" id="47311.MBCUT_06500"/>
<dbReference type="RefSeq" id="WP_067258873.1">
    <property type="nucleotide sequence ID" value="NZ_LWMW01000088.1"/>
</dbReference>